<evidence type="ECO:0000256" key="3">
    <source>
        <dbReference type="ARBA" id="ARBA00022475"/>
    </source>
</evidence>
<evidence type="ECO:0000313" key="10">
    <source>
        <dbReference type="Proteomes" id="UP000007882"/>
    </source>
</evidence>
<dbReference type="EMBL" id="AP012319">
    <property type="protein sequence ID" value="BAL93030.1"/>
    <property type="molecule type" value="Genomic_DNA"/>
</dbReference>
<comment type="similarity">
    <text evidence="2">Belongs to the EccD/Snm4 family.</text>
</comment>
<keyword evidence="6 7" id="KW-0472">Membrane</keyword>
<evidence type="ECO:0000256" key="6">
    <source>
        <dbReference type="ARBA" id="ARBA00023136"/>
    </source>
</evidence>
<dbReference type="OrthoDB" id="4775372at2"/>
<evidence type="ECO:0000256" key="4">
    <source>
        <dbReference type="ARBA" id="ARBA00022692"/>
    </source>
</evidence>
<evidence type="ECO:0000313" key="9">
    <source>
        <dbReference type="EMBL" id="BAL93030.1"/>
    </source>
</evidence>
<evidence type="ECO:0000256" key="1">
    <source>
        <dbReference type="ARBA" id="ARBA00004651"/>
    </source>
</evidence>
<feature type="transmembrane region" description="Helical" evidence="7">
    <location>
        <begin position="244"/>
        <end position="265"/>
    </location>
</feature>
<dbReference type="Pfam" id="PF08817">
    <property type="entry name" value="YukD"/>
    <property type="match status" value="1"/>
</dbReference>
<comment type="subcellular location">
    <subcellularLocation>
        <location evidence="1">Cell membrane</location>
        <topology evidence="1">Multi-pass membrane protein</topology>
    </subcellularLocation>
</comment>
<evidence type="ECO:0000259" key="8">
    <source>
        <dbReference type="Pfam" id="PF19053"/>
    </source>
</evidence>
<dbReference type="PATRIC" id="fig|512565.3.peg.7827"/>
<feature type="transmembrane region" description="Helical" evidence="7">
    <location>
        <begin position="219"/>
        <end position="237"/>
    </location>
</feature>
<dbReference type="RefSeq" id="WP_014447913.1">
    <property type="nucleotide sequence ID" value="NC_017093.1"/>
</dbReference>
<dbReference type="HOGENOM" id="CLU_028325_1_0_11"/>
<evidence type="ECO:0000256" key="2">
    <source>
        <dbReference type="ARBA" id="ARBA00006162"/>
    </source>
</evidence>
<keyword evidence="4 7" id="KW-0812">Transmembrane</keyword>
<gene>
    <name evidence="9" type="ordered locus">AMIS_78100</name>
</gene>
<dbReference type="InterPro" id="IPR006707">
    <property type="entry name" value="T7SS_EccD"/>
</dbReference>
<keyword evidence="3" id="KW-1003">Cell membrane</keyword>
<feature type="domain" description="EccD-like transmembrane" evidence="8">
    <location>
        <begin position="116"/>
        <end position="449"/>
    </location>
</feature>
<dbReference type="Proteomes" id="UP000007882">
    <property type="component" value="Chromosome"/>
</dbReference>
<evidence type="ECO:0000256" key="7">
    <source>
        <dbReference type="SAM" id="Phobius"/>
    </source>
</evidence>
<feature type="transmembrane region" description="Helical" evidence="7">
    <location>
        <begin position="388"/>
        <end position="407"/>
    </location>
</feature>
<protein>
    <recommendedName>
        <fullName evidence="8">EccD-like transmembrane domain-containing protein</fullName>
    </recommendedName>
</protein>
<dbReference type="NCBIfam" id="TIGR03920">
    <property type="entry name" value="T7SS_EccD"/>
    <property type="match status" value="1"/>
</dbReference>
<proteinExistence type="inferred from homology"/>
<accession>I0HJ43</accession>
<organism evidence="9 10">
    <name type="scientific">Actinoplanes missouriensis (strain ATCC 14538 / DSM 43046 / CBS 188.64 / JCM 3121 / NBRC 102363 / NCIMB 12654 / NRRL B-3342 / UNCC 431)</name>
    <dbReference type="NCBI Taxonomy" id="512565"/>
    <lineage>
        <taxon>Bacteria</taxon>
        <taxon>Bacillati</taxon>
        <taxon>Actinomycetota</taxon>
        <taxon>Actinomycetes</taxon>
        <taxon>Micromonosporales</taxon>
        <taxon>Micromonosporaceae</taxon>
        <taxon>Actinoplanes</taxon>
    </lineage>
</organism>
<keyword evidence="10" id="KW-1185">Reference proteome</keyword>
<feature type="transmembrane region" description="Helical" evidence="7">
    <location>
        <begin position="335"/>
        <end position="354"/>
    </location>
</feature>
<feature type="transmembrane region" description="Helical" evidence="7">
    <location>
        <begin position="167"/>
        <end position="186"/>
    </location>
</feature>
<feature type="transmembrane region" description="Helical" evidence="7">
    <location>
        <begin position="118"/>
        <end position="136"/>
    </location>
</feature>
<sequence>MSTGLARVTISAPLRRLDVALPEQVPLAELLPDVLRQAGEDLADRGENHGGWVLRRADGVALATGQGLFTQGVRDGEVLHLVPAYDEWPEIEYDDVVEAVAEGARRRGGVWTPETTRAAALASAAVPLGLGLFALLTAGPGRGAAGLGAALLLLLGGTVAIRGYGYAYTGVALGGYALPFAVAGGAGSSGAGWDLPAGAAALTVAALLGALAIPAGTRIPVAGVTAGVLGVLTALIAEVSTVAAAAAALISVLVCGLGVLPVIAVRLGRLPLPPLALPGRTPGRPEPARDEPPGRDAVFAAVDRTDEILTGLLLGLTLLAAAGFALLAAEGTLSARILIAAAALALLLRARLFVTVRLRAPLLVAGLGGFAALGIDLLLTGNGDARRLPALIGVVLLVASVTVVAGSRYAHRPPSPYLTRAADLLEGLAVIAVIPVACAVAGLYAALSGIS</sequence>
<feature type="transmembrane region" description="Helical" evidence="7">
    <location>
        <begin position="308"/>
        <end position="328"/>
    </location>
</feature>
<dbReference type="AlphaFoldDB" id="I0HJ43"/>
<dbReference type="KEGG" id="ams:AMIS_78100"/>
<feature type="transmembrane region" description="Helical" evidence="7">
    <location>
        <begin position="427"/>
        <end position="447"/>
    </location>
</feature>
<name>I0HJ43_ACTM4</name>
<evidence type="ECO:0000256" key="5">
    <source>
        <dbReference type="ARBA" id="ARBA00022989"/>
    </source>
</evidence>
<dbReference type="Pfam" id="PF19053">
    <property type="entry name" value="EccD"/>
    <property type="match status" value="1"/>
</dbReference>
<dbReference type="PIRSF" id="PIRSF017804">
    <property type="entry name" value="Secretion_EccD1"/>
    <property type="match status" value="1"/>
</dbReference>
<feature type="transmembrane region" description="Helical" evidence="7">
    <location>
        <begin position="143"/>
        <end position="161"/>
    </location>
</feature>
<dbReference type="eggNOG" id="ENOG502ZAY5">
    <property type="taxonomic scope" value="Bacteria"/>
</dbReference>
<dbReference type="GO" id="GO:0005886">
    <property type="term" value="C:plasma membrane"/>
    <property type="evidence" value="ECO:0007669"/>
    <property type="project" value="UniProtKB-SubCell"/>
</dbReference>
<dbReference type="Gene3D" id="3.10.20.90">
    <property type="entry name" value="Phosphatidylinositol 3-kinase Catalytic Subunit, Chain A, domain 1"/>
    <property type="match status" value="1"/>
</dbReference>
<keyword evidence="5 7" id="KW-1133">Transmembrane helix</keyword>
<feature type="transmembrane region" description="Helical" evidence="7">
    <location>
        <begin position="360"/>
        <end position="379"/>
    </location>
</feature>
<reference evidence="9 10" key="1">
    <citation type="submission" date="2012-02" db="EMBL/GenBank/DDBJ databases">
        <title>Complete genome sequence of Actinoplanes missouriensis 431 (= NBRC 102363).</title>
        <authorList>
            <person name="Ohnishi Y."/>
            <person name="Ishikawa J."/>
            <person name="Sekine M."/>
            <person name="Hosoyama A."/>
            <person name="Harada T."/>
            <person name="Narita H."/>
            <person name="Hata T."/>
            <person name="Konno Y."/>
            <person name="Tutikane K."/>
            <person name="Fujita N."/>
            <person name="Horinouchi S."/>
            <person name="Hayakawa M."/>
        </authorList>
    </citation>
    <scope>NUCLEOTIDE SEQUENCE [LARGE SCALE GENOMIC DNA]</scope>
    <source>
        <strain evidence="10">ATCC 14538 / DSM 43046 / CBS 188.64 / JCM 3121 / NBRC 102363 / NCIMB 12654 / NRRL B-3342 / UNCC 431</strain>
    </source>
</reference>
<dbReference type="InterPro" id="IPR044049">
    <property type="entry name" value="EccD_transm"/>
</dbReference>
<dbReference type="InterPro" id="IPR024962">
    <property type="entry name" value="YukD-like"/>
</dbReference>
<dbReference type="STRING" id="512565.AMIS_78100"/>